<evidence type="ECO:0000313" key="1">
    <source>
        <dbReference type="EMBL" id="OAT32241.1"/>
    </source>
</evidence>
<sequence>MRGGFVQEPFFGFGLFFEVVIAFGGGFEIADAVLADECGYLCAGQYDGKTAMLPPAGIVELQSWKFSDYQV</sequence>
<proteinExistence type="predicted"/>
<comment type="caution">
    <text evidence="1">The sequence shown here is derived from an EMBL/GenBank/DDBJ whole genome shotgun (WGS) entry which is preliminary data.</text>
</comment>
<name>A0ABX2WCV6_9ENTR</name>
<accession>A0ABX2WCV6</accession>
<protein>
    <submittedName>
        <fullName evidence="1">Uncharacterized protein</fullName>
    </submittedName>
</protein>
<gene>
    <name evidence="1" type="ORF">M976_00552</name>
</gene>
<keyword evidence="2" id="KW-1185">Reference proteome</keyword>
<evidence type="ECO:0000313" key="2">
    <source>
        <dbReference type="Proteomes" id="UP000078407"/>
    </source>
</evidence>
<dbReference type="EMBL" id="LXEQ01000010">
    <property type="protein sequence ID" value="OAT32241.1"/>
    <property type="molecule type" value="Genomic_DNA"/>
</dbReference>
<organism evidence="1 2">
    <name type="scientific">Buttiauxella ferragutiae ATCC 51602</name>
    <dbReference type="NCBI Taxonomy" id="1354252"/>
    <lineage>
        <taxon>Bacteria</taxon>
        <taxon>Pseudomonadati</taxon>
        <taxon>Pseudomonadota</taxon>
        <taxon>Gammaproteobacteria</taxon>
        <taxon>Enterobacterales</taxon>
        <taxon>Enterobacteriaceae</taxon>
        <taxon>Buttiauxella</taxon>
    </lineage>
</organism>
<dbReference type="Proteomes" id="UP000078407">
    <property type="component" value="Unassembled WGS sequence"/>
</dbReference>
<reference evidence="1 2" key="1">
    <citation type="submission" date="2016-04" db="EMBL/GenBank/DDBJ databases">
        <title>ATOL: Assembling a taxonomically balanced genome-scale reconstruction of the evolutionary history of the Enterobacteriaceae.</title>
        <authorList>
            <person name="Plunkett G.III."/>
            <person name="Neeno-Eckwall E.C."/>
            <person name="Glasner J.D."/>
            <person name="Perna N.T."/>
        </authorList>
    </citation>
    <scope>NUCLEOTIDE SEQUENCE [LARGE SCALE GENOMIC DNA]</scope>
    <source>
        <strain evidence="1 2">ATCC 51602</strain>
    </source>
</reference>